<comment type="caution">
    <text evidence="2">The sequence shown here is derived from an EMBL/GenBank/DDBJ whole genome shotgun (WGS) entry which is preliminary data.</text>
</comment>
<reference evidence="2 3" key="1">
    <citation type="journal article" date="2016" name="Nat. Commun.">
        <title>Thousands of microbial genomes shed light on interconnected biogeochemical processes in an aquifer system.</title>
        <authorList>
            <person name="Anantharaman K."/>
            <person name="Brown C.T."/>
            <person name="Hug L.A."/>
            <person name="Sharon I."/>
            <person name="Castelle C.J."/>
            <person name="Probst A.J."/>
            <person name="Thomas B.C."/>
            <person name="Singh A."/>
            <person name="Wilkins M.J."/>
            <person name="Karaoz U."/>
            <person name="Brodie E.L."/>
            <person name="Williams K.H."/>
            <person name="Hubbard S.S."/>
            <person name="Banfield J.F."/>
        </authorList>
    </citation>
    <scope>NUCLEOTIDE SEQUENCE [LARGE SCALE GENOMIC DNA]</scope>
</reference>
<keyword evidence="1" id="KW-0812">Transmembrane</keyword>
<dbReference type="GO" id="GO:0006974">
    <property type="term" value="P:DNA damage response"/>
    <property type="evidence" value="ECO:0007669"/>
    <property type="project" value="TreeGrafter"/>
</dbReference>
<accession>A0A1G2LUA4</accession>
<dbReference type="Pfam" id="PF04402">
    <property type="entry name" value="SIMPL"/>
    <property type="match status" value="1"/>
</dbReference>
<protein>
    <recommendedName>
        <fullName evidence="4">SIMPL domain-containing protein</fullName>
    </recommendedName>
</protein>
<keyword evidence="1" id="KW-1133">Transmembrane helix</keyword>
<sequence length="255" mass="27903">MNNENIGEKIIGRQAEYLKILLGAFLIVLIVFFGAKAKNEIENKGRTMENIPTISVGAEGRVFAKPDIGEIVLAVFHEAKTVSEAQKQSAETINKIMNFLRAAGVEEKDVKTTNYGINPQYDYIEGKQIFRGYQVSQNLQVKIRKLENSGNIISGAADNGANIVGGLNFTVDDPDLLKTEARGRAIEKAKAKAKKLAEDLNVKLGKLISFNESAYFPYPISSYKGEMMAVGGVAPEIPTGENEITANVSLIYEIK</sequence>
<dbReference type="AlphaFoldDB" id="A0A1G2LUA4"/>
<dbReference type="Gene3D" id="3.30.70.2970">
    <property type="entry name" value="Protein of unknown function (DUF541), domain 2"/>
    <property type="match status" value="1"/>
</dbReference>
<dbReference type="InterPro" id="IPR052022">
    <property type="entry name" value="26kDa_periplasmic_antigen"/>
</dbReference>
<evidence type="ECO:0000313" key="2">
    <source>
        <dbReference type="EMBL" id="OHA15225.1"/>
    </source>
</evidence>
<dbReference type="Gene3D" id="3.30.110.170">
    <property type="entry name" value="Protein of unknown function (DUF541), domain 1"/>
    <property type="match status" value="1"/>
</dbReference>
<evidence type="ECO:0000256" key="1">
    <source>
        <dbReference type="SAM" id="Phobius"/>
    </source>
</evidence>
<name>A0A1G2LUA4_9BACT</name>
<dbReference type="PANTHER" id="PTHR34387:SF1">
    <property type="entry name" value="PERIPLASMIC IMMUNOGENIC PROTEIN"/>
    <property type="match status" value="1"/>
</dbReference>
<dbReference type="InterPro" id="IPR007497">
    <property type="entry name" value="SIMPL/DUF541"/>
</dbReference>
<evidence type="ECO:0008006" key="4">
    <source>
        <dbReference type="Google" id="ProtNLM"/>
    </source>
</evidence>
<dbReference type="EMBL" id="MHRA01000026">
    <property type="protein sequence ID" value="OHA15225.1"/>
    <property type="molecule type" value="Genomic_DNA"/>
</dbReference>
<dbReference type="PANTHER" id="PTHR34387">
    <property type="entry name" value="SLR1258 PROTEIN"/>
    <property type="match status" value="1"/>
</dbReference>
<proteinExistence type="predicted"/>
<keyword evidence="1" id="KW-0472">Membrane</keyword>
<dbReference type="Proteomes" id="UP000178116">
    <property type="component" value="Unassembled WGS sequence"/>
</dbReference>
<gene>
    <name evidence="2" type="ORF">A3A10_00960</name>
</gene>
<evidence type="ECO:0000313" key="3">
    <source>
        <dbReference type="Proteomes" id="UP000178116"/>
    </source>
</evidence>
<feature type="transmembrane region" description="Helical" evidence="1">
    <location>
        <begin position="17"/>
        <end position="35"/>
    </location>
</feature>
<organism evidence="2 3">
    <name type="scientific">Candidatus Tagabacteria bacterium RIFCSPLOWO2_01_FULL_42_9</name>
    <dbReference type="NCBI Taxonomy" id="1802296"/>
    <lineage>
        <taxon>Bacteria</taxon>
        <taxon>Candidatus Tagaibacteriota</taxon>
    </lineage>
</organism>